<comment type="caution">
    <text evidence="1">The sequence shown here is derived from an EMBL/GenBank/DDBJ whole genome shotgun (WGS) entry which is preliminary data.</text>
</comment>
<reference evidence="1 2" key="1">
    <citation type="submission" date="2018-06" db="EMBL/GenBank/DDBJ databases">
        <authorList>
            <consortium name="Pathogen Informatics"/>
            <person name="Doyle S."/>
        </authorList>
    </citation>
    <scope>NUCLEOTIDE SEQUENCE [LARGE SCALE GENOMIC DNA]</scope>
    <source>
        <strain evidence="1 2">NCTC10588</strain>
    </source>
</reference>
<dbReference type="RefSeq" id="WP_115172407.1">
    <property type="nucleotide sequence ID" value="NZ_UFYD01000001.1"/>
</dbReference>
<gene>
    <name evidence="1" type="ORF">NCTC10588_01002</name>
</gene>
<dbReference type="AlphaFoldDB" id="A0A7Z7LU50"/>
<evidence type="ECO:0000313" key="1">
    <source>
        <dbReference type="EMBL" id="STC97907.1"/>
    </source>
</evidence>
<name>A0A7Z7LU50_9FLAO</name>
<evidence type="ECO:0000313" key="2">
    <source>
        <dbReference type="Proteomes" id="UP000254876"/>
    </source>
</evidence>
<organism evidence="1 2">
    <name type="scientific">Elizabethkingia anophelis</name>
    <dbReference type="NCBI Taxonomy" id="1117645"/>
    <lineage>
        <taxon>Bacteria</taxon>
        <taxon>Pseudomonadati</taxon>
        <taxon>Bacteroidota</taxon>
        <taxon>Flavobacteriia</taxon>
        <taxon>Flavobacteriales</taxon>
        <taxon>Weeksellaceae</taxon>
        <taxon>Elizabethkingia</taxon>
    </lineage>
</organism>
<dbReference type="EMBL" id="UFYD01000001">
    <property type="protein sequence ID" value="STC97907.1"/>
    <property type="molecule type" value="Genomic_DNA"/>
</dbReference>
<dbReference type="Proteomes" id="UP000254876">
    <property type="component" value="Unassembled WGS sequence"/>
</dbReference>
<accession>A0A7Z7LU50</accession>
<protein>
    <submittedName>
        <fullName evidence="1">Uncharacterized protein</fullName>
    </submittedName>
</protein>
<sequence length="68" mass="8119">MENVKKEVITIKGMSMKFGVSIMTIYRKYLPNLEPLFKEKTVIYYDWQKAKELHESFNSKLKNFKVIA</sequence>
<proteinExistence type="predicted"/>